<organism evidence="2 3">
    <name type="scientific">Azospirillum doebereinerae</name>
    <dbReference type="NCBI Taxonomy" id="92933"/>
    <lineage>
        <taxon>Bacteria</taxon>
        <taxon>Pseudomonadati</taxon>
        <taxon>Pseudomonadota</taxon>
        <taxon>Alphaproteobacteria</taxon>
        <taxon>Rhodospirillales</taxon>
        <taxon>Azospirillaceae</taxon>
        <taxon>Azospirillum</taxon>
    </lineage>
</organism>
<feature type="region of interest" description="Disordered" evidence="1">
    <location>
        <begin position="77"/>
        <end position="100"/>
    </location>
</feature>
<comment type="caution">
    <text evidence="2">The sequence shown here is derived from an EMBL/GenBank/DDBJ whole genome shotgun (WGS) entry which is preliminary data.</text>
</comment>
<keyword evidence="3" id="KW-1185">Reference proteome</keyword>
<gene>
    <name evidence="2" type="ORF">EJ913_16350</name>
</gene>
<evidence type="ECO:0000256" key="1">
    <source>
        <dbReference type="SAM" id="MobiDB-lite"/>
    </source>
</evidence>
<dbReference type="Proteomes" id="UP000280346">
    <property type="component" value="Unassembled WGS sequence"/>
</dbReference>
<dbReference type="RefSeq" id="WP_126999740.1">
    <property type="nucleotide sequence ID" value="NZ_JBNPXW010000028.1"/>
</dbReference>
<protein>
    <submittedName>
        <fullName evidence="2">Uncharacterized protein</fullName>
    </submittedName>
</protein>
<evidence type="ECO:0000313" key="3">
    <source>
        <dbReference type="Proteomes" id="UP000280346"/>
    </source>
</evidence>
<name>A0A3S0V5L2_9PROT</name>
<sequence>MKSFGIQAKGLIRNGQVSSPFFSAPAGSIAPGRPMRIMKSIGTIKPGRVQAVTVLGQNVCVRQIRLTGSGDAVEQGREAGEAYPYHPRAFLSTNRATGAP</sequence>
<feature type="compositionally biased region" description="Polar residues" evidence="1">
    <location>
        <begin position="91"/>
        <end position="100"/>
    </location>
</feature>
<proteinExistence type="predicted"/>
<accession>A0A3S0V5L2</accession>
<dbReference type="EMBL" id="RZIJ01000012">
    <property type="protein sequence ID" value="RUQ69338.1"/>
    <property type="molecule type" value="Genomic_DNA"/>
</dbReference>
<reference evidence="2 3" key="1">
    <citation type="submission" date="2018-12" db="EMBL/GenBank/DDBJ databases">
        <authorList>
            <person name="Yang Y."/>
        </authorList>
    </citation>
    <scope>NUCLEOTIDE SEQUENCE [LARGE SCALE GENOMIC DNA]</scope>
    <source>
        <strain evidence="2 3">GSF71</strain>
    </source>
</reference>
<dbReference type="AlphaFoldDB" id="A0A3S0V5L2"/>
<evidence type="ECO:0000313" key="2">
    <source>
        <dbReference type="EMBL" id="RUQ69338.1"/>
    </source>
</evidence>